<dbReference type="Proteomes" id="UP000887566">
    <property type="component" value="Unplaced"/>
</dbReference>
<organism evidence="2 3">
    <name type="scientific">Plectus sambesii</name>
    <dbReference type="NCBI Taxonomy" id="2011161"/>
    <lineage>
        <taxon>Eukaryota</taxon>
        <taxon>Metazoa</taxon>
        <taxon>Ecdysozoa</taxon>
        <taxon>Nematoda</taxon>
        <taxon>Chromadorea</taxon>
        <taxon>Plectida</taxon>
        <taxon>Plectina</taxon>
        <taxon>Plectoidea</taxon>
        <taxon>Plectidae</taxon>
        <taxon>Plectus</taxon>
    </lineage>
</organism>
<evidence type="ECO:0000313" key="2">
    <source>
        <dbReference type="Proteomes" id="UP000887566"/>
    </source>
</evidence>
<keyword evidence="2" id="KW-1185">Reference proteome</keyword>
<reference evidence="3" key="1">
    <citation type="submission" date="2022-11" db="UniProtKB">
        <authorList>
            <consortium name="WormBaseParasite"/>
        </authorList>
    </citation>
    <scope>IDENTIFICATION</scope>
</reference>
<evidence type="ECO:0000313" key="3">
    <source>
        <dbReference type="WBParaSite" id="PSAMB.scaffold2568size22514.g18327.t1"/>
    </source>
</evidence>
<feature type="compositionally biased region" description="Basic and acidic residues" evidence="1">
    <location>
        <begin position="34"/>
        <end position="67"/>
    </location>
</feature>
<feature type="region of interest" description="Disordered" evidence="1">
    <location>
        <begin position="136"/>
        <end position="171"/>
    </location>
</feature>
<protein>
    <submittedName>
        <fullName evidence="3">Uncharacterized protein</fullName>
    </submittedName>
</protein>
<evidence type="ECO:0000256" key="1">
    <source>
        <dbReference type="SAM" id="MobiDB-lite"/>
    </source>
</evidence>
<dbReference type="WBParaSite" id="PSAMB.scaffold2568size22514.g18327.t1">
    <property type="protein sequence ID" value="PSAMB.scaffold2568size22514.g18327.t1"/>
    <property type="gene ID" value="PSAMB.scaffold2568size22514.g18327"/>
</dbReference>
<sequence length="227" mass="24035">MTTTIDRLNDPLGASILLPTSPSSSSPPGAKNDGASDDRTTEIAISDHRLIAGREGRSRSDNGDALERAICNNGRPPPNPVICGSDSVGGEPTALSPHCHSQRRIAFQAKNGLTQAHRVAPAIFAKRHTQNIKKGGKLTERERRRRRGGATIEKALKGGGGQEEGRSLGPPATTLRQSIAFACVYLMTESVLMPAGPRRRLVRLFVRLSRPQKNAAAAVAVAAAVVG</sequence>
<dbReference type="AlphaFoldDB" id="A0A914VU74"/>
<accession>A0A914VU74</accession>
<name>A0A914VU74_9BILA</name>
<proteinExistence type="predicted"/>
<feature type="region of interest" description="Disordered" evidence="1">
    <location>
        <begin position="1"/>
        <end position="84"/>
    </location>
</feature>